<evidence type="ECO:0000256" key="1">
    <source>
        <dbReference type="SAM" id="MobiDB-lite"/>
    </source>
</evidence>
<feature type="compositionally biased region" description="Polar residues" evidence="1">
    <location>
        <begin position="235"/>
        <end position="247"/>
    </location>
</feature>
<reference evidence="2 3" key="1">
    <citation type="submission" date="2019-06" db="EMBL/GenBank/DDBJ databases">
        <authorList>
            <person name="Broberg M."/>
        </authorList>
    </citation>
    <scope>NUCLEOTIDE SEQUENCE [LARGE SCALE GENOMIC DNA]</scope>
</reference>
<proteinExistence type="predicted"/>
<dbReference type="Proteomes" id="UP000766486">
    <property type="component" value="Unassembled WGS sequence"/>
</dbReference>
<comment type="caution">
    <text evidence="2">The sequence shown here is derived from an EMBL/GenBank/DDBJ whole genome shotgun (WGS) entry which is preliminary data.</text>
</comment>
<organism evidence="2 3">
    <name type="scientific">Bionectria ochroleuca</name>
    <name type="common">Gliocladium roseum</name>
    <dbReference type="NCBI Taxonomy" id="29856"/>
    <lineage>
        <taxon>Eukaryota</taxon>
        <taxon>Fungi</taxon>
        <taxon>Dikarya</taxon>
        <taxon>Ascomycota</taxon>
        <taxon>Pezizomycotina</taxon>
        <taxon>Sordariomycetes</taxon>
        <taxon>Hypocreomycetidae</taxon>
        <taxon>Hypocreales</taxon>
        <taxon>Bionectriaceae</taxon>
        <taxon>Clonostachys</taxon>
    </lineage>
</organism>
<accession>A0ABY6UTH1</accession>
<evidence type="ECO:0000313" key="3">
    <source>
        <dbReference type="Proteomes" id="UP000766486"/>
    </source>
</evidence>
<protein>
    <submittedName>
        <fullName evidence="2">Uncharacterized protein</fullName>
    </submittedName>
</protein>
<feature type="region of interest" description="Disordered" evidence="1">
    <location>
        <begin position="214"/>
        <end position="247"/>
    </location>
</feature>
<gene>
    <name evidence="2" type="ORF">CLO192961_LOCUS341216</name>
</gene>
<evidence type="ECO:0000313" key="2">
    <source>
        <dbReference type="EMBL" id="VUC33179.1"/>
    </source>
</evidence>
<name>A0ABY6UTH1_BIOOC</name>
<sequence>MAVALAFLRQKLFQLRAPALRSAYSTGFAPKRSARFITEECKSFYFPDGRLWTTPENTKFLAKYGIEYDVSRATVPAMNYEMREIVRKFRATLSFSPSHIIDPFWVKYLDPRGHPLGASYKAKWAQWSQERPLWMICSVTGGPKRVVRLRAMRRVRHALYTALEERGYDKYGNGKGKRSITGTLRVHLNDPLQAVSVPSHELGPPLVKLLERLTSQTQPRGTTPKDSRRYVKPSAFNTQRSASTRSL</sequence>
<dbReference type="EMBL" id="CABFNS010000858">
    <property type="protein sequence ID" value="VUC33179.1"/>
    <property type="molecule type" value="Genomic_DNA"/>
</dbReference>
<keyword evidence="3" id="KW-1185">Reference proteome</keyword>